<dbReference type="InterPro" id="IPR038269">
    <property type="entry name" value="SCAN_sf"/>
</dbReference>
<dbReference type="Pfam" id="PF02023">
    <property type="entry name" value="SCAN"/>
    <property type="match status" value="1"/>
</dbReference>
<evidence type="ECO:0000256" key="5">
    <source>
        <dbReference type="ARBA" id="ARBA00022679"/>
    </source>
</evidence>
<keyword evidence="4" id="KW-0645">Protease</keyword>
<dbReference type="InterPro" id="IPR003309">
    <property type="entry name" value="SCAN_dom"/>
</dbReference>
<evidence type="ECO:0000256" key="8">
    <source>
        <dbReference type="ARBA" id="ARBA00022759"/>
    </source>
</evidence>
<dbReference type="EMBL" id="JAMKFB020000189">
    <property type="protein sequence ID" value="KAL0152309.1"/>
    <property type="molecule type" value="Genomic_DNA"/>
</dbReference>
<keyword evidence="7" id="KW-0540">Nuclease</keyword>
<dbReference type="InterPro" id="IPR043128">
    <property type="entry name" value="Rev_trsase/Diguanyl_cyclase"/>
</dbReference>
<keyword evidence="9" id="KW-0378">Hydrolase</keyword>
<dbReference type="InterPro" id="IPR036875">
    <property type="entry name" value="Znf_CCHC_sf"/>
</dbReference>
<keyword evidence="12" id="KW-0863">Zinc-finger</keyword>
<reference evidence="19 20" key="1">
    <citation type="submission" date="2024-05" db="EMBL/GenBank/DDBJ databases">
        <title>Genome sequencing and assembly of Indian major carp, Cirrhinus mrigala (Hamilton, 1822).</title>
        <authorList>
            <person name="Mohindra V."/>
            <person name="Chowdhury L.M."/>
            <person name="Lal K."/>
            <person name="Jena J.K."/>
        </authorList>
    </citation>
    <scope>NUCLEOTIDE SEQUENCE [LARGE SCALE GENOMIC DNA]</scope>
    <source>
        <strain evidence="19">CM1030</strain>
        <tissue evidence="19">Blood</tissue>
    </source>
</reference>
<dbReference type="Gene3D" id="1.10.4020.10">
    <property type="entry name" value="DNA breaking-rejoining enzymes"/>
    <property type="match status" value="1"/>
</dbReference>
<evidence type="ECO:0000259" key="16">
    <source>
        <dbReference type="PROSITE" id="PS50804"/>
    </source>
</evidence>
<keyword evidence="12" id="KW-0479">Metal-binding</keyword>
<dbReference type="FunFam" id="3.30.420.10:FF:000032">
    <property type="entry name" value="Retrovirus-related Pol polyprotein from transposon 297-like Protein"/>
    <property type="match status" value="1"/>
</dbReference>
<dbReference type="Gene3D" id="3.30.420.10">
    <property type="entry name" value="Ribonuclease H-like superfamily/Ribonuclease H"/>
    <property type="match status" value="1"/>
</dbReference>
<dbReference type="InterPro" id="IPR043502">
    <property type="entry name" value="DNA/RNA_pol_sf"/>
</dbReference>
<dbReference type="FunFam" id="3.10.20.370:FF:000001">
    <property type="entry name" value="Retrovirus-related Pol polyprotein from transposon 17.6-like protein"/>
    <property type="match status" value="1"/>
</dbReference>
<dbReference type="PROSITE" id="PS00141">
    <property type="entry name" value="ASP_PROTEASE"/>
    <property type="match status" value="1"/>
</dbReference>
<keyword evidence="8" id="KW-0255">Endonuclease</keyword>
<feature type="region of interest" description="Disordered" evidence="14">
    <location>
        <begin position="94"/>
        <end position="159"/>
    </location>
</feature>
<dbReference type="SUPFAM" id="SSF50630">
    <property type="entry name" value="Acid proteases"/>
    <property type="match status" value="1"/>
</dbReference>
<dbReference type="InterPro" id="IPR054465">
    <property type="entry name" value="Integrase_p58-like_C"/>
</dbReference>
<evidence type="ECO:0000256" key="7">
    <source>
        <dbReference type="ARBA" id="ARBA00022722"/>
    </source>
</evidence>
<dbReference type="FunFam" id="3.30.70.270:FF:000020">
    <property type="entry name" value="Transposon Tf2-6 polyprotein-like Protein"/>
    <property type="match status" value="1"/>
</dbReference>
<dbReference type="Gene3D" id="3.30.70.270">
    <property type="match status" value="2"/>
</dbReference>
<dbReference type="SUPFAM" id="SSF47353">
    <property type="entry name" value="Retrovirus capsid dimerization domain-like"/>
    <property type="match status" value="1"/>
</dbReference>
<comment type="caution">
    <text evidence="19">The sequence shown here is derived from an EMBL/GenBank/DDBJ whole genome shotgun (WGS) entry which is preliminary data.</text>
</comment>
<keyword evidence="13" id="KW-0175">Coiled coil</keyword>
<dbReference type="Pfam" id="PF22938">
    <property type="entry name" value="Integrase_p58_C"/>
    <property type="match status" value="1"/>
</dbReference>
<protein>
    <recommendedName>
        <fullName evidence="11">Gypsy retrotransposon integrase-like protein 1</fullName>
        <ecNumber evidence="3">2.7.7.49</ecNumber>
        <ecNumber evidence="2">3.1.26.4</ecNumber>
    </recommendedName>
</protein>
<evidence type="ECO:0000256" key="9">
    <source>
        <dbReference type="ARBA" id="ARBA00022801"/>
    </source>
</evidence>
<dbReference type="PROSITE" id="PS50994">
    <property type="entry name" value="INTEGRASE"/>
    <property type="match status" value="1"/>
</dbReference>
<dbReference type="SUPFAM" id="SSF57756">
    <property type="entry name" value="Retrovirus zinc finger-like domains"/>
    <property type="match status" value="1"/>
</dbReference>
<evidence type="ECO:0000256" key="3">
    <source>
        <dbReference type="ARBA" id="ARBA00012493"/>
    </source>
</evidence>
<dbReference type="Pfam" id="PF17917">
    <property type="entry name" value="RT_RNaseH"/>
    <property type="match status" value="1"/>
</dbReference>
<evidence type="ECO:0000259" key="18">
    <source>
        <dbReference type="PROSITE" id="PS50994"/>
    </source>
</evidence>
<dbReference type="PROSITE" id="PS50804">
    <property type="entry name" value="SCAN_BOX"/>
    <property type="match status" value="1"/>
</dbReference>
<keyword evidence="20" id="KW-1185">Reference proteome</keyword>
<organism evidence="19 20">
    <name type="scientific">Cirrhinus mrigala</name>
    <name type="common">Mrigala</name>
    <dbReference type="NCBI Taxonomy" id="683832"/>
    <lineage>
        <taxon>Eukaryota</taxon>
        <taxon>Metazoa</taxon>
        <taxon>Chordata</taxon>
        <taxon>Craniata</taxon>
        <taxon>Vertebrata</taxon>
        <taxon>Euteleostomi</taxon>
        <taxon>Actinopterygii</taxon>
        <taxon>Neopterygii</taxon>
        <taxon>Teleostei</taxon>
        <taxon>Ostariophysi</taxon>
        <taxon>Cypriniformes</taxon>
        <taxon>Cyprinidae</taxon>
        <taxon>Labeoninae</taxon>
        <taxon>Labeonini</taxon>
        <taxon>Cirrhinus</taxon>
    </lineage>
</organism>
<dbReference type="InterPro" id="IPR001969">
    <property type="entry name" value="Aspartic_peptidase_AS"/>
</dbReference>
<feature type="domain" description="SCAN box" evidence="16">
    <location>
        <begin position="323"/>
        <end position="399"/>
    </location>
</feature>
<accession>A0ABD0MQH9</accession>
<evidence type="ECO:0000256" key="1">
    <source>
        <dbReference type="ARBA" id="ARBA00010879"/>
    </source>
</evidence>
<evidence type="ECO:0000259" key="17">
    <source>
        <dbReference type="PROSITE" id="PS50878"/>
    </source>
</evidence>
<dbReference type="GO" id="GO:0008233">
    <property type="term" value="F:peptidase activity"/>
    <property type="evidence" value="ECO:0007669"/>
    <property type="project" value="UniProtKB-KW"/>
</dbReference>
<keyword evidence="10" id="KW-0695">RNA-directed DNA polymerase</keyword>
<evidence type="ECO:0000256" key="14">
    <source>
        <dbReference type="SAM" id="MobiDB-lite"/>
    </source>
</evidence>
<dbReference type="Gene3D" id="1.10.340.70">
    <property type="match status" value="1"/>
</dbReference>
<dbReference type="PANTHER" id="PTHR37984">
    <property type="entry name" value="PROTEIN CBG26694"/>
    <property type="match status" value="1"/>
</dbReference>
<proteinExistence type="inferred from homology"/>
<evidence type="ECO:0000256" key="13">
    <source>
        <dbReference type="SAM" id="Coils"/>
    </source>
</evidence>
<dbReference type="FunFam" id="1.10.340.70:FF:000001">
    <property type="entry name" value="Retrovirus-related Pol polyprotein from transposon gypsy-like Protein"/>
    <property type="match status" value="1"/>
</dbReference>
<dbReference type="SMART" id="SM00343">
    <property type="entry name" value="ZnF_C2HC"/>
    <property type="match status" value="1"/>
</dbReference>
<dbReference type="InterPro" id="IPR001584">
    <property type="entry name" value="Integrase_cat-core"/>
</dbReference>
<feature type="domain" description="Integrase catalytic" evidence="18">
    <location>
        <begin position="709"/>
        <end position="867"/>
    </location>
</feature>
<feature type="domain" description="CCHC-type" evidence="15">
    <location>
        <begin position="450"/>
        <end position="464"/>
    </location>
</feature>
<evidence type="ECO:0000256" key="6">
    <source>
        <dbReference type="ARBA" id="ARBA00022695"/>
    </source>
</evidence>
<evidence type="ECO:0000256" key="10">
    <source>
        <dbReference type="ARBA" id="ARBA00022918"/>
    </source>
</evidence>
<dbReference type="InterPro" id="IPR012337">
    <property type="entry name" value="RNaseH-like_sf"/>
</dbReference>
<dbReference type="InterPro" id="IPR000477">
    <property type="entry name" value="RT_dom"/>
</dbReference>
<dbReference type="GO" id="GO:0006508">
    <property type="term" value="P:proteolysis"/>
    <property type="evidence" value="ECO:0007669"/>
    <property type="project" value="UniProtKB-KW"/>
</dbReference>
<dbReference type="PROSITE" id="PS50158">
    <property type="entry name" value="ZF_CCHC"/>
    <property type="match status" value="1"/>
</dbReference>
<evidence type="ECO:0000256" key="4">
    <source>
        <dbReference type="ARBA" id="ARBA00022670"/>
    </source>
</evidence>
<dbReference type="SMART" id="SM00431">
    <property type="entry name" value="SCAN"/>
    <property type="match status" value="1"/>
</dbReference>
<dbReference type="Proteomes" id="UP001529510">
    <property type="component" value="Unassembled WGS sequence"/>
</dbReference>
<feature type="coiled-coil region" evidence="13">
    <location>
        <begin position="896"/>
        <end position="927"/>
    </location>
</feature>
<dbReference type="GO" id="GO:0003964">
    <property type="term" value="F:RNA-directed DNA polymerase activity"/>
    <property type="evidence" value="ECO:0007669"/>
    <property type="project" value="UniProtKB-KW"/>
</dbReference>
<feature type="non-terminal residue" evidence="19">
    <location>
        <position position="1498"/>
    </location>
</feature>
<dbReference type="Pfam" id="PF00078">
    <property type="entry name" value="RVT_1"/>
    <property type="match status" value="1"/>
</dbReference>
<dbReference type="CDD" id="cd09274">
    <property type="entry name" value="RNase_HI_RT_Ty3"/>
    <property type="match status" value="1"/>
</dbReference>
<keyword evidence="6" id="KW-0548">Nucleotidyltransferase</keyword>
<evidence type="ECO:0000256" key="11">
    <source>
        <dbReference type="ARBA" id="ARBA00039658"/>
    </source>
</evidence>
<dbReference type="InterPro" id="IPR041588">
    <property type="entry name" value="Integrase_H2C2"/>
</dbReference>
<dbReference type="PROSITE" id="PS50878">
    <property type="entry name" value="RT_POL"/>
    <property type="match status" value="1"/>
</dbReference>
<dbReference type="InterPro" id="IPR041373">
    <property type="entry name" value="RT_RNaseH"/>
</dbReference>
<dbReference type="CDD" id="cd01647">
    <property type="entry name" value="RT_LTR"/>
    <property type="match status" value="1"/>
</dbReference>
<dbReference type="EC" id="2.7.7.49" evidence="3"/>
<name>A0ABD0MQH9_CIRMR</name>
<dbReference type="FunFam" id="3.10.10.10:FF:000007">
    <property type="entry name" value="Retrovirus-related Pol polyprotein from transposon 17.6-like Protein"/>
    <property type="match status" value="1"/>
</dbReference>
<dbReference type="GO" id="GO:0008270">
    <property type="term" value="F:zinc ion binding"/>
    <property type="evidence" value="ECO:0007669"/>
    <property type="project" value="UniProtKB-KW"/>
</dbReference>
<gene>
    <name evidence="19" type="ORF">M9458_052032</name>
</gene>
<keyword evidence="5" id="KW-0808">Transferase</keyword>
<dbReference type="SUPFAM" id="SSF53098">
    <property type="entry name" value="Ribonuclease H-like"/>
    <property type="match status" value="1"/>
</dbReference>
<dbReference type="GO" id="GO:0004523">
    <property type="term" value="F:RNA-DNA hybrid ribonuclease activity"/>
    <property type="evidence" value="ECO:0007669"/>
    <property type="project" value="UniProtKB-EC"/>
</dbReference>
<dbReference type="InterPro" id="IPR021109">
    <property type="entry name" value="Peptidase_aspartic_dom_sf"/>
</dbReference>
<dbReference type="InterPro" id="IPR001878">
    <property type="entry name" value="Znf_CCHC"/>
</dbReference>
<dbReference type="CDD" id="cd07936">
    <property type="entry name" value="SCAN"/>
    <property type="match status" value="1"/>
</dbReference>
<feature type="compositionally biased region" description="Basic residues" evidence="14">
    <location>
        <begin position="98"/>
        <end position="107"/>
    </location>
</feature>
<comment type="similarity">
    <text evidence="1">Belongs to the beta type-B retroviral polymerase family. HERV class-II K(HML-2) pol subfamily.</text>
</comment>
<dbReference type="InterPro" id="IPR036397">
    <property type="entry name" value="RNaseH_sf"/>
</dbReference>
<dbReference type="InterPro" id="IPR050951">
    <property type="entry name" value="Retrovirus_Pol_polyprotein"/>
</dbReference>
<feature type="domain" description="Reverse transcriptase" evidence="17">
    <location>
        <begin position="1096"/>
        <end position="1274"/>
    </location>
</feature>
<evidence type="ECO:0000313" key="20">
    <source>
        <dbReference type="Proteomes" id="UP001529510"/>
    </source>
</evidence>
<dbReference type="EC" id="3.1.26.4" evidence="2"/>
<evidence type="ECO:0000256" key="2">
    <source>
        <dbReference type="ARBA" id="ARBA00012180"/>
    </source>
</evidence>
<keyword evidence="12" id="KW-0862">Zinc</keyword>
<feature type="compositionally biased region" description="Polar residues" evidence="14">
    <location>
        <begin position="138"/>
        <end position="154"/>
    </location>
</feature>
<dbReference type="Pfam" id="PF17921">
    <property type="entry name" value="Integrase_H2C2"/>
    <property type="match status" value="1"/>
</dbReference>
<evidence type="ECO:0000259" key="15">
    <source>
        <dbReference type="PROSITE" id="PS50158"/>
    </source>
</evidence>
<dbReference type="Gene3D" id="3.10.10.10">
    <property type="entry name" value="HIV Type 1 Reverse Transcriptase, subunit A, domain 1"/>
    <property type="match status" value="1"/>
</dbReference>
<sequence length="1498" mass="170480">MHCTCCVVSSLLPAGNIAPAKPNERAAADYDITDLVAPAQRNRKLAKPFWGQTQRHYLFTKSTQDKPKTPFVYCGYLRAGGLVFITFGGSGGMATRKTAPKGRKPRTGLRSQVKASEEEAAWNSVETTEDEEGATSLPRVSQKSSPPLTKSVTPDATAGEGMISLMRRFLDNQEQREERYLQELRGLRESIVQSNRPAETSLDAESVRLELPTPAPKVSTRQRPAYIQDSPNVPAPREPTHWADPKMPSFQQGEDIENYLRRFERLARTWRWPEEEWSYRLVPLLTGQALEAYLAMDEERAEVYTDLKEALLEKFNISPETYRQRFRSTTVPAGELPTETYNCLKNLYKRWVRPEEHSKEEIGEAIILEQLLRVLPYDARTWVREHEPRSGLAAAKLAQQYLNAHRSGPRTQQPKGTVRGVSHNSGSERGRVELSDNAQGPKSTTKDLLCFYCQQPGHKAAVCPACKAKLTGFCYVPREGDCDFDSMGESQNVYDVTVNGHELKALLDTGSSLSMVKSCFVNNVNYVNATSVQCVHGDIKQYPRAEGGTKGPKKSRRQRRLEKYLGTPASKASVEGLEVNGWKVPGNIAQLQREDDTLKSLFVKAECEKTSNLCNEEYVVVNGVLYVQTNDVMRLIVPSCCRPLVLYLAHTVPWAGHLGQQKTYSRISSRFYWPTLYADVQTHCNTCAICQKTSAVSQRGRAPLQPLPVISAPFRRIAMDIVGPLEKSSAGHRYILVVSDYATRYPEAFPLRSITTPKIIHALVQLFSRVGIPEEILTDQGTNFTSRLMGQLNKQLGITAIRTTPYHPQTDDLVERFNQTLKNMLRNFVADTGRDWDKWLPFVLFAYREVPQASTGFSPFELLYGWQVQGPLDLLKRSWEEKPASKMEEKGIVQYVLEMRDRLERYREQAKENLQEKQQAQKRWYDQHARLRQFQPGQKVLLLLPTSTSKLLAKWQGPYTVVRKMGPVTYEVHHPDKGKTRQTYHVNLLKEWKVPPGKEPETSLLVRKVEVEEEKESEDAKRQPSVVSLTHLEDSKREELQHLLNEFPALFCQRPGRTELAQHTIHLSDPSPSRQHPYRVPERLVESLKEKIKMMKELGVIEPSTSEWSSPMVIVPKKDGSLRVCIDFRKLNAQSKFDAYPMPRVDDLLEKIGKACYITTLDLCKGYWQVPLNPESRPYTAFRTPVGLFQFTVLPFGLHGAPATFQRLMDRVLQGCEDWSAAYLDDVVIHSNSWAEHLQHLQQTLKRIQEAGLTLNVAKCEWARQEANYLGYHLGNGQLRPQRDKVEAIRRSPQPKTKKEVRSFLGLVGWYRRFVPNFASIAAPLTNLLSKTVTNPVPWTDDCETAFNALKDKMCSSPVLQSPDFSQRFLVQVDASATGIGAVLAQGSTGEERPVVYLSRKLLPRETRYSAIEKEGLAIKWSLDSLRYYLLGREFDLETDHRALTWIQSMKDHNARVTRWYLALQPYRFKIRHRPGRLNVVADYLSRFPASTRLGEGE</sequence>
<dbReference type="Pfam" id="PF00665">
    <property type="entry name" value="rve"/>
    <property type="match status" value="1"/>
</dbReference>
<feature type="region of interest" description="Disordered" evidence="14">
    <location>
        <begin position="227"/>
        <end position="249"/>
    </location>
</feature>
<dbReference type="SUPFAM" id="SSF56672">
    <property type="entry name" value="DNA/RNA polymerases"/>
    <property type="match status" value="1"/>
</dbReference>
<evidence type="ECO:0000256" key="12">
    <source>
        <dbReference type="PROSITE-ProRule" id="PRU00047"/>
    </source>
</evidence>
<dbReference type="Gene3D" id="3.10.20.370">
    <property type="match status" value="1"/>
</dbReference>
<feature type="region of interest" description="Disordered" evidence="14">
    <location>
        <begin position="405"/>
        <end position="442"/>
    </location>
</feature>
<evidence type="ECO:0000313" key="19">
    <source>
        <dbReference type="EMBL" id="KAL0152309.1"/>
    </source>
</evidence>
<dbReference type="PANTHER" id="PTHR37984:SF5">
    <property type="entry name" value="PROTEIN NYNRIN-LIKE"/>
    <property type="match status" value="1"/>
</dbReference>